<keyword evidence="1" id="KW-1133">Transmembrane helix</keyword>
<protein>
    <submittedName>
        <fullName evidence="2">Uncharacterized protein</fullName>
    </submittedName>
</protein>
<gene>
    <name evidence="2" type="ORF">E5672_10160</name>
</gene>
<feature type="transmembrane region" description="Helical" evidence="1">
    <location>
        <begin position="41"/>
        <end position="59"/>
    </location>
</feature>
<dbReference type="Proteomes" id="UP000305471">
    <property type="component" value="Unassembled WGS sequence"/>
</dbReference>
<dbReference type="RefSeq" id="WP_136782088.1">
    <property type="nucleotide sequence ID" value="NZ_SWCO01000005.1"/>
</dbReference>
<name>A0A4U0ZFN0_9ALTE</name>
<keyword evidence="1" id="KW-0472">Membrane</keyword>
<comment type="caution">
    <text evidence="2">The sequence shown here is derived from an EMBL/GenBank/DDBJ whole genome shotgun (WGS) entry which is preliminary data.</text>
</comment>
<sequence>MDISMVQVAKYIAYMLSIIVVSVFAINTFSPFFHFHEHAEMAITSTIIFVITLLCTMGAKKLNVFPKLNIKR</sequence>
<feature type="transmembrane region" description="Helical" evidence="1">
    <location>
        <begin position="12"/>
        <end position="35"/>
    </location>
</feature>
<dbReference type="EMBL" id="SWCO01000005">
    <property type="protein sequence ID" value="TKB03394.1"/>
    <property type="molecule type" value="Genomic_DNA"/>
</dbReference>
<keyword evidence="3" id="KW-1185">Reference proteome</keyword>
<organism evidence="2 3">
    <name type="scientific">Alteromonas portus</name>
    <dbReference type="NCBI Taxonomy" id="2565549"/>
    <lineage>
        <taxon>Bacteria</taxon>
        <taxon>Pseudomonadati</taxon>
        <taxon>Pseudomonadota</taxon>
        <taxon>Gammaproteobacteria</taxon>
        <taxon>Alteromonadales</taxon>
        <taxon>Alteromonadaceae</taxon>
        <taxon>Alteromonas/Salinimonas group</taxon>
        <taxon>Alteromonas</taxon>
    </lineage>
</organism>
<evidence type="ECO:0000256" key="1">
    <source>
        <dbReference type="SAM" id="Phobius"/>
    </source>
</evidence>
<dbReference type="OrthoDB" id="6336096at2"/>
<evidence type="ECO:0000313" key="2">
    <source>
        <dbReference type="EMBL" id="TKB03394.1"/>
    </source>
</evidence>
<keyword evidence="1" id="KW-0812">Transmembrane</keyword>
<evidence type="ECO:0000313" key="3">
    <source>
        <dbReference type="Proteomes" id="UP000305471"/>
    </source>
</evidence>
<proteinExistence type="predicted"/>
<dbReference type="AlphaFoldDB" id="A0A4U0ZFN0"/>
<accession>A0A4U0ZFN0</accession>
<reference evidence="2 3" key="1">
    <citation type="submission" date="2019-04" db="EMBL/GenBank/DDBJ databases">
        <title>Alteromonas portus sp. nov., an alginate lyase-excreting marine bacterium.</title>
        <authorList>
            <person name="Huang H."/>
            <person name="Mo K."/>
            <person name="Bao S."/>
        </authorList>
    </citation>
    <scope>NUCLEOTIDE SEQUENCE [LARGE SCALE GENOMIC DNA]</scope>
    <source>
        <strain evidence="2 3">HB161718</strain>
    </source>
</reference>